<proteinExistence type="predicted"/>
<evidence type="ECO:0000313" key="1">
    <source>
        <dbReference type="EMBL" id="HAE7581349.1"/>
    </source>
</evidence>
<comment type="caution">
    <text evidence="1">The sequence shown here is derived from an EMBL/GenBank/DDBJ whole genome shotgun (WGS) entry which is preliminary data.</text>
</comment>
<reference evidence="1" key="1">
    <citation type="journal article" date="2018" name="Genome Biol.">
        <title>SKESA: strategic k-mer extension for scrupulous assemblies.</title>
        <authorList>
            <person name="Souvorov A."/>
            <person name="Agarwala R."/>
            <person name="Lipman D.J."/>
        </authorList>
    </citation>
    <scope>NUCLEOTIDE SEQUENCE</scope>
    <source>
        <strain evidence="1">166-88</strain>
    </source>
</reference>
<protein>
    <recommendedName>
        <fullName evidence="2">Fimbrial protein</fullName>
    </recommendedName>
</protein>
<sequence>MKILQYGLLLMFPFYSHGISQFWYADSFNINSSNGEMIDINTALIPMTILVPKGVTVTLVGCSPEQSSPILSGQASGLVLNRKVTLTNSVTKKIFYGEIASASYGIGWINNKYVIYGNHSSVSSWPETCDKGRVSRTQGVYSITSNVQISLPPELPAGEYIVETGKGSAGFIANTGGDWNPAEGTAIVSMLGGRGAGTSSKITIPQRTSCEINNSQSIQIAYGVVKMGQNNRKTESLIIKCTGKADAKVSVYSTDKLSNRINLLPGKAYADLTFDSGLSQVSFSFDDAGGQKSFRLISDLHVPYDTEVGEVIGSGIIELNLE</sequence>
<accession>A0A736I7P3</accession>
<organism evidence="1">
    <name type="scientific">Salmonella enterica subsp. houtenae serovar 44:z36[z38]:-</name>
    <dbReference type="NCBI Taxonomy" id="1967609"/>
    <lineage>
        <taxon>Bacteria</taxon>
        <taxon>Pseudomonadati</taxon>
        <taxon>Pseudomonadota</taxon>
        <taxon>Gammaproteobacteria</taxon>
        <taxon>Enterobacterales</taxon>
        <taxon>Enterobacteriaceae</taxon>
        <taxon>Salmonella</taxon>
    </lineage>
</organism>
<gene>
    <name evidence="1" type="ORF">GND75_002968</name>
</gene>
<dbReference type="AlphaFoldDB" id="A0A736I7P3"/>
<dbReference type="EMBL" id="DAASYS010000012">
    <property type="protein sequence ID" value="HAE7581349.1"/>
    <property type="molecule type" value="Genomic_DNA"/>
</dbReference>
<dbReference type="Gene3D" id="2.60.40.1090">
    <property type="entry name" value="Fimbrial-type adhesion domain"/>
    <property type="match status" value="1"/>
</dbReference>
<dbReference type="InterPro" id="IPR036937">
    <property type="entry name" value="Adhesion_dom_fimbrial_sf"/>
</dbReference>
<reference evidence="1" key="2">
    <citation type="submission" date="2018-07" db="EMBL/GenBank/DDBJ databases">
        <authorList>
            <consortium name="NCBI Pathogen Detection Project"/>
        </authorList>
    </citation>
    <scope>NUCLEOTIDE SEQUENCE</scope>
    <source>
        <strain evidence="1">166-88</strain>
    </source>
</reference>
<dbReference type="GO" id="GO:0007155">
    <property type="term" value="P:cell adhesion"/>
    <property type="evidence" value="ECO:0007669"/>
    <property type="project" value="InterPro"/>
</dbReference>
<name>A0A736I7P3_SALHO</name>
<evidence type="ECO:0008006" key="2">
    <source>
        <dbReference type="Google" id="ProtNLM"/>
    </source>
</evidence>
<dbReference type="GO" id="GO:0009289">
    <property type="term" value="C:pilus"/>
    <property type="evidence" value="ECO:0007669"/>
    <property type="project" value="InterPro"/>
</dbReference>